<dbReference type="EMBL" id="CVRI01000040">
    <property type="protein sequence ID" value="CRK95048.1"/>
    <property type="molecule type" value="Genomic_DNA"/>
</dbReference>
<evidence type="ECO:0000313" key="1">
    <source>
        <dbReference type="EMBL" id="CRK95048.1"/>
    </source>
</evidence>
<evidence type="ECO:0000313" key="2">
    <source>
        <dbReference type="Proteomes" id="UP000183832"/>
    </source>
</evidence>
<accession>A0A1J1I416</accession>
<name>A0A1J1I416_9DIPT</name>
<proteinExistence type="predicted"/>
<dbReference type="AlphaFoldDB" id="A0A1J1I416"/>
<dbReference type="Proteomes" id="UP000183832">
    <property type="component" value="Unassembled WGS sequence"/>
</dbReference>
<reference evidence="1 2" key="1">
    <citation type="submission" date="2015-04" db="EMBL/GenBank/DDBJ databases">
        <authorList>
            <person name="Syromyatnikov M.Y."/>
            <person name="Popov V.N."/>
        </authorList>
    </citation>
    <scope>NUCLEOTIDE SEQUENCE [LARGE SCALE GENOMIC DNA]</scope>
</reference>
<organism evidence="1 2">
    <name type="scientific">Clunio marinus</name>
    <dbReference type="NCBI Taxonomy" id="568069"/>
    <lineage>
        <taxon>Eukaryota</taxon>
        <taxon>Metazoa</taxon>
        <taxon>Ecdysozoa</taxon>
        <taxon>Arthropoda</taxon>
        <taxon>Hexapoda</taxon>
        <taxon>Insecta</taxon>
        <taxon>Pterygota</taxon>
        <taxon>Neoptera</taxon>
        <taxon>Endopterygota</taxon>
        <taxon>Diptera</taxon>
        <taxon>Nematocera</taxon>
        <taxon>Chironomoidea</taxon>
        <taxon>Chironomidae</taxon>
        <taxon>Clunio</taxon>
    </lineage>
</organism>
<protein>
    <submittedName>
        <fullName evidence="1">CLUMA_CG008531, isoform A</fullName>
    </submittedName>
</protein>
<gene>
    <name evidence="1" type="ORF">CLUMA_CG008531</name>
</gene>
<keyword evidence="2" id="KW-1185">Reference proteome</keyword>
<sequence>MVEMKEKCGKSFHVHGVGVDEIPERHTLAVPEAYGCTVAILHWYSLWLFLQKMPFVPLGIATENNLFELSVALL</sequence>